<dbReference type="EMBL" id="CAJVQC010036791">
    <property type="protein sequence ID" value="CAG8762134.1"/>
    <property type="molecule type" value="Genomic_DNA"/>
</dbReference>
<reference evidence="1" key="1">
    <citation type="submission" date="2021-06" db="EMBL/GenBank/DDBJ databases">
        <authorList>
            <person name="Kallberg Y."/>
            <person name="Tangrot J."/>
            <person name="Rosling A."/>
        </authorList>
    </citation>
    <scope>NUCLEOTIDE SEQUENCE</scope>
    <source>
        <strain evidence="1">MA461A</strain>
    </source>
</reference>
<accession>A0ACA9QTN0</accession>
<comment type="caution">
    <text evidence="1">The sequence shown here is derived from an EMBL/GenBank/DDBJ whole genome shotgun (WGS) entry which is preliminary data.</text>
</comment>
<protein>
    <submittedName>
        <fullName evidence="1">5751_t:CDS:1</fullName>
    </submittedName>
</protein>
<dbReference type="Proteomes" id="UP000789920">
    <property type="component" value="Unassembled WGS sequence"/>
</dbReference>
<proteinExistence type="predicted"/>
<keyword evidence="2" id="KW-1185">Reference proteome</keyword>
<feature type="non-terminal residue" evidence="1">
    <location>
        <position position="44"/>
    </location>
</feature>
<organism evidence="1 2">
    <name type="scientific">Racocetra persica</name>
    <dbReference type="NCBI Taxonomy" id="160502"/>
    <lineage>
        <taxon>Eukaryota</taxon>
        <taxon>Fungi</taxon>
        <taxon>Fungi incertae sedis</taxon>
        <taxon>Mucoromycota</taxon>
        <taxon>Glomeromycotina</taxon>
        <taxon>Glomeromycetes</taxon>
        <taxon>Diversisporales</taxon>
        <taxon>Gigasporaceae</taxon>
        <taxon>Racocetra</taxon>
    </lineage>
</organism>
<feature type="non-terminal residue" evidence="1">
    <location>
        <position position="1"/>
    </location>
</feature>
<name>A0ACA9QTN0_9GLOM</name>
<gene>
    <name evidence="1" type="ORF">RPERSI_LOCUS15350</name>
</gene>
<evidence type="ECO:0000313" key="2">
    <source>
        <dbReference type="Proteomes" id="UP000789920"/>
    </source>
</evidence>
<evidence type="ECO:0000313" key="1">
    <source>
        <dbReference type="EMBL" id="CAG8762134.1"/>
    </source>
</evidence>
<sequence>GVVMVKGLFVLASQWLAVREQETMQGLSFRLAVAVVLQRPFAAE</sequence>